<feature type="transmembrane region" description="Helical" evidence="4">
    <location>
        <begin position="251"/>
        <end position="271"/>
    </location>
</feature>
<feature type="transmembrane region" description="Helical" evidence="4">
    <location>
        <begin position="215"/>
        <end position="239"/>
    </location>
</feature>
<feature type="transmembrane region" description="Helical" evidence="4">
    <location>
        <begin position="70"/>
        <end position="88"/>
    </location>
</feature>
<dbReference type="PANTHER" id="PTHR23539:SF1">
    <property type="entry name" value="MAJOR FACILITATOR SUPERFAMILY (MFS) PROFILE DOMAIN-CONTAINING PROTEIN"/>
    <property type="match status" value="1"/>
</dbReference>
<keyword evidence="1 4" id="KW-0812">Transmembrane</keyword>
<dbReference type="InterPro" id="IPR020846">
    <property type="entry name" value="MFS_dom"/>
</dbReference>
<dbReference type="InterPro" id="IPR011701">
    <property type="entry name" value="MFS"/>
</dbReference>
<evidence type="ECO:0000256" key="3">
    <source>
        <dbReference type="ARBA" id="ARBA00023136"/>
    </source>
</evidence>
<feature type="transmembrane region" description="Helical" evidence="4">
    <location>
        <begin position="278"/>
        <end position="300"/>
    </location>
</feature>
<evidence type="ECO:0000256" key="1">
    <source>
        <dbReference type="ARBA" id="ARBA00022692"/>
    </source>
</evidence>
<dbReference type="GO" id="GO:0022857">
    <property type="term" value="F:transmembrane transporter activity"/>
    <property type="evidence" value="ECO:0007669"/>
    <property type="project" value="InterPro"/>
</dbReference>
<evidence type="ECO:0000313" key="6">
    <source>
        <dbReference type="EMBL" id="RDU95769.1"/>
    </source>
</evidence>
<evidence type="ECO:0000256" key="2">
    <source>
        <dbReference type="ARBA" id="ARBA00022989"/>
    </source>
</evidence>
<comment type="caution">
    <text evidence="6">The sequence shown here is derived from an EMBL/GenBank/DDBJ whole genome shotgun (WGS) entry which is preliminary data.</text>
</comment>
<feature type="domain" description="Major facilitator superfamily (MFS) profile" evidence="5">
    <location>
        <begin position="1"/>
        <end position="395"/>
    </location>
</feature>
<dbReference type="Proteomes" id="UP000256838">
    <property type="component" value="Unassembled WGS sequence"/>
</dbReference>
<evidence type="ECO:0000313" key="7">
    <source>
        <dbReference type="Proteomes" id="UP000256838"/>
    </source>
</evidence>
<feature type="transmembrane region" description="Helical" evidence="4">
    <location>
        <begin position="43"/>
        <end position="63"/>
    </location>
</feature>
<evidence type="ECO:0000259" key="5">
    <source>
        <dbReference type="PROSITE" id="PS50850"/>
    </source>
</evidence>
<sequence>MKPTIPLLAVSFFAADVQAGAGPFLGIYLQSHGWHPDTIGTILTVGAIVGMLVTAPAGALVDAIYHRRSVVVGASALTIVAAAVIWLSHGYWPIMFSQIATAVGGSAMGPALTGLTLGMMGRRNFDRQYGRNQVSNHAGNIAAAALSGAAGWLLGISYVFVLSAIFGVACIASVLLIPSRAVHRHYARGLAHEDEKNRSQVRAEKMRVLLHNRPLLLLALVLAVFDLGNSAMLPLYSLAVAANHHGVASQITAANIIISQVVMLIAAVYAYRITRRWGFWWVILATLITLPLRGVAAAWLTTPWGIAPVQVFDGIGSGLQSVAVPALIVHLLHGSGRVNLGQGAVKGIQGAGGCLSPLLGGWLASRFGFPIAFAALGCVSVVPLAIWITQGSTIRRACDTRRDELDRMADVDTAALFQ</sequence>
<keyword evidence="7" id="KW-1185">Reference proteome</keyword>
<evidence type="ECO:0000256" key="4">
    <source>
        <dbReference type="SAM" id="Phobius"/>
    </source>
</evidence>
<accession>A0A3D8JRN2</accession>
<dbReference type="InterPro" id="IPR036259">
    <property type="entry name" value="MFS_trans_sf"/>
</dbReference>
<feature type="transmembrane region" description="Helical" evidence="4">
    <location>
        <begin position="94"/>
        <end position="117"/>
    </location>
</feature>
<dbReference type="PANTHER" id="PTHR23539">
    <property type="entry name" value="MFS TRANSPORTER"/>
    <property type="match status" value="1"/>
</dbReference>
<feature type="transmembrane region" description="Helical" evidence="4">
    <location>
        <begin position="138"/>
        <end position="154"/>
    </location>
</feature>
<dbReference type="EMBL" id="QRGA01000017">
    <property type="protein sequence ID" value="RDU95769.1"/>
    <property type="molecule type" value="Genomic_DNA"/>
</dbReference>
<keyword evidence="2 4" id="KW-1133">Transmembrane helix</keyword>
<gene>
    <name evidence="6" type="ORF">DWV00_26245</name>
</gene>
<name>A0A3D8JRN2_9BURK</name>
<reference evidence="6 7" key="1">
    <citation type="submission" date="2018-08" db="EMBL/GenBank/DDBJ databases">
        <title>Paraburkholderia sp. DHOM06 isolated from forest soil.</title>
        <authorList>
            <person name="Gao Z.-H."/>
            <person name="Qiu L.-H."/>
        </authorList>
    </citation>
    <scope>NUCLEOTIDE SEQUENCE [LARGE SCALE GENOMIC DNA]</scope>
    <source>
        <strain evidence="6 7">DHOM06</strain>
    </source>
</reference>
<dbReference type="AlphaFoldDB" id="A0A3D8JRN2"/>
<dbReference type="PROSITE" id="PS50850">
    <property type="entry name" value="MFS"/>
    <property type="match status" value="1"/>
</dbReference>
<dbReference type="RefSeq" id="WP_115536545.1">
    <property type="nucleotide sequence ID" value="NZ_QRGA01000017.1"/>
</dbReference>
<dbReference type="SUPFAM" id="SSF103473">
    <property type="entry name" value="MFS general substrate transporter"/>
    <property type="match status" value="1"/>
</dbReference>
<dbReference type="Pfam" id="PF07690">
    <property type="entry name" value="MFS_1"/>
    <property type="match status" value="1"/>
</dbReference>
<proteinExistence type="predicted"/>
<feature type="transmembrane region" description="Helical" evidence="4">
    <location>
        <begin position="367"/>
        <end position="388"/>
    </location>
</feature>
<feature type="transmembrane region" description="Helical" evidence="4">
    <location>
        <begin position="160"/>
        <end position="178"/>
    </location>
</feature>
<organism evidence="6 7">
    <name type="scientific">Trinickia dinghuensis</name>
    <dbReference type="NCBI Taxonomy" id="2291023"/>
    <lineage>
        <taxon>Bacteria</taxon>
        <taxon>Pseudomonadati</taxon>
        <taxon>Pseudomonadota</taxon>
        <taxon>Betaproteobacteria</taxon>
        <taxon>Burkholderiales</taxon>
        <taxon>Burkholderiaceae</taxon>
        <taxon>Trinickia</taxon>
    </lineage>
</organism>
<protein>
    <submittedName>
        <fullName evidence="6">MFS transporter</fullName>
    </submittedName>
</protein>
<keyword evidence="3 4" id="KW-0472">Membrane</keyword>
<dbReference type="OrthoDB" id="9812574at2"/>
<dbReference type="Gene3D" id="1.20.1250.20">
    <property type="entry name" value="MFS general substrate transporter like domains"/>
    <property type="match status" value="2"/>
</dbReference>